<sequence length="171" mass="20329">MFQTLTWKCLENLSLPFLQSLKTIRVPIKVLAKLIENTSGHLIEVSIDYLRYSYVRHNTEIDNERIIRAIYQNCPNLIYLKIPFKSNNISEFGELLIKCQHLKGLHIIFDDANDDWEDGISIFNWDYLFEVLSKSSPNSLFMFKFYFDVTPKLEQLKSFFDNWRGRHPMLL</sequence>
<evidence type="ECO:0000313" key="2">
    <source>
        <dbReference type="Proteomes" id="UP000265703"/>
    </source>
</evidence>
<dbReference type="OrthoDB" id="2321776at2759"/>
<comment type="caution">
    <text evidence="1">The sequence shown here is derived from an EMBL/GenBank/DDBJ whole genome shotgun (WGS) entry which is preliminary data.</text>
</comment>
<dbReference type="EMBL" id="QKYT01000516">
    <property type="protein sequence ID" value="RIA84115.1"/>
    <property type="molecule type" value="Genomic_DNA"/>
</dbReference>
<dbReference type="Proteomes" id="UP000265703">
    <property type="component" value="Unassembled WGS sequence"/>
</dbReference>
<feature type="non-terminal residue" evidence="1">
    <location>
        <position position="171"/>
    </location>
</feature>
<reference evidence="1 2" key="1">
    <citation type="submission" date="2018-06" db="EMBL/GenBank/DDBJ databases">
        <title>Comparative genomics reveals the genomic features of Rhizophagus irregularis, R. cerebriforme, R. diaphanum and Gigaspora rosea, and their symbiotic lifestyle signature.</title>
        <authorList>
            <person name="Morin E."/>
            <person name="San Clemente H."/>
            <person name="Chen E.C.H."/>
            <person name="De La Providencia I."/>
            <person name="Hainaut M."/>
            <person name="Kuo A."/>
            <person name="Kohler A."/>
            <person name="Murat C."/>
            <person name="Tang N."/>
            <person name="Roy S."/>
            <person name="Loubradou J."/>
            <person name="Henrissat B."/>
            <person name="Grigoriev I.V."/>
            <person name="Corradi N."/>
            <person name="Roux C."/>
            <person name="Martin F.M."/>
        </authorList>
    </citation>
    <scope>NUCLEOTIDE SEQUENCE [LARGE SCALE GENOMIC DNA]</scope>
    <source>
        <strain evidence="1 2">DAOM 227022</strain>
    </source>
</reference>
<name>A0A397SIY0_9GLOM</name>
<evidence type="ECO:0008006" key="3">
    <source>
        <dbReference type="Google" id="ProtNLM"/>
    </source>
</evidence>
<dbReference type="SUPFAM" id="SSF52047">
    <property type="entry name" value="RNI-like"/>
    <property type="match status" value="1"/>
</dbReference>
<gene>
    <name evidence="1" type="ORF">C1645_784790</name>
</gene>
<dbReference type="AlphaFoldDB" id="A0A397SIY0"/>
<proteinExistence type="predicted"/>
<organism evidence="1 2">
    <name type="scientific">Glomus cerebriforme</name>
    <dbReference type="NCBI Taxonomy" id="658196"/>
    <lineage>
        <taxon>Eukaryota</taxon>
        <taxon>Fungi</taxon>
        <taxon>Fungi incertae sedis</taxon>
        <taxon>Mucoromycota</taxon>
        <taxon>Glomeromycotina</taxon>
        <taxon>Glomeromycetes</taxon>
        <taxon>Glomerales</taxon>
        <taxon>Glomeraceae</taxon>
        <taxon>Glomus</taxon>
    </lineage>
</organism>
<keyword evidence="2" id="KW-1185">Reference proteome</keyword>
<protein>
    <recommendedName>
        <fullName evidence="3">F-box domain-containing protein</fullName>
    </recommendedName>
</protein>
<accession>A0A397SIY0</accession>
<evidence type="ECO:0000313" key="1">
    <source>
        <dbReference type="EMBL" id="RIA84115.1"/>
    </source>
</evidence>